<dbReference type="RefSeq" id="WP_136433041.1">
    <property type="nucleotide sequence ID" value="NZ_SSTJ01000002.1"/>
</dbReference>
<dbReference type="EMBL" id="SSTJ01000002">
    <property type="protein sequence ID" value="THG38312.1"/>
    <property type="molecule type" value="Genomic_DNA"/>
</dbReference>
<protein>
    <submittedName>
        <fullName evidence="1">Uncharacterized protein</fullName>
    </submittedName>
</protein>
<reference evidence="1 2" key="1">
    <citation type="submission" date="2019-04" db="EMBL/GenBank/DDBJ databases">
        <title>Microbes associate with the intestines of laboratory mice.</title>
        <authorList>
            <person name="Navarre W."/>
            <person name="Wong E."/>
            <person name="Huang K.C."/>
            <person name="Tropini C."/>
            <person name="Ng K."/>
            <person name="Yu B."/>
        </authorList>
    </citation>
    <scope>NUCLEOTIDE SEQUENCE [LARGE SCALE GENOMIC DNA]</scope>
    <source>
        <strain evidence="1 2">NM80_B27</strain>
    </source>
</reference>
<accession>A0A4S4G6I0</accession>
<gene>
    <name evidence="1" type="ORF">E5986_02520</name>
</gene>
<name>A0A4S4G6I0_9ACTN</name>
<dbReference type="AlphaFoldDB" id="A0A4S4G6I0"/>
<comment type="caution">
    <text evidence="1">The sequence shown here is derived from an EMBL/GenBank/DDBJ whole genome shotgun (WGS) entry which is preliminary data.</text>
</comment>
<dbReference type="Proteomes" id="UP000308978">
    <property type="component" value="Unassembled WGS sequence"/>
</dbReference>
<evidence type="ECO:0000313" key="1">
    <source>
        <dbReference type="EMBL" id="THG38312.1"/>
    </source>
</evidence>
<proteinExistence type="predicted"/>
<organism evidence="1 2">
    <name type="scientific">Adlercreutzia caecimuris</name>
    <dbReference type="NCBI Taxonomy" id="671266"/>
    <lineage>
        <taxon>Bacteria</taxon>
        <taxon>Bacillati</taxon>
        <taxon>Actinomycetota</taxon>
        <taxon>Coriobacteriia</taxon>
        <taxon>Eggerthellales</taxon>
        <taxon>Eggerthellaceae</taxon>
        <taxon>Adlercreutzia</taxon>
    </lineage>
</organism>
<evidence type="ECO:0000313" key="2">
    <source>
        <dbReference type="Proteomes" id="UP000308978"/>
    </source>
</evidence>
<sequence>MSKPNRHLIFPLDNVEDVAQVMDLPYGELLSIGVNRWNGNVVMSYQDHPEARFYIRLIVAQLANYVDMFDEDSYQEPRHGLIRRDLRRSCSGDLSPDFEEVV</sequence>